<evidence type="ECO:0000259" key="2">
    <source>
        <dbReference type="PROSITE" id="PS50888"/>
    </source>
</evidence>
<sequence length="268" mass="28627">MTAANTPSPPAQQSKNVFRLHGVNVLNRKNVDSIARLTALERRRATHILDERQRRDTMNQLLTELASLVQESKQHASSSTSSTSSSSSSSLSTLAALAARQRDGLLDDLGGGGSQNSGESCSSPSPMSSPKLQQASSSSYSLCALSAAQEGSSSLIRDPTRNQLHSPPLSPSSPLTTSPYHFLGVTGGGPFPPMGSLDLSPHHGLQQQQQQQQQQQPYLPQLASVVSPMSTMTFLSPQETEEEEYQSVSQAEYRPGALWGVDHSSSSP</sequence>
<name>A0A9P8A1R4_MORAP</name>
<comment type="caution">
    <text evidence="3">The sequence shown here is derived from an EMBL/GenBank/DDBJ whole genome shotgun (WGS) entry which is preliminary data.</text>
</comment>
<dbReference type="GO" id="GO:0046983">
    <property type="term" value="F:protein dimerization activity"/>
    <property type="evidence" value="ECO:0007669"/>
    <property type="project" value="InterPro"/>
</dbReference>
<feature type="compositionally biased region" description="Low complexity" evidence="1">
    <location>
        <begin position="206"/>
        <end position="216"/>
    </location>
</feature>
<feature type="compositionally biased region" description="Polar residues" evidence="1">
    <location>
        <begin position="153"/>
        <end position="165"/>
    </location>
</feature>
<feature type="region of interest" description="Disordered" evidence="1">
    <location>
        <begin position="236"/>
        <end position="268"/>
    </location>
</feature>
<feature type="compositionally biased region" description="Low complexity" evidence="1">
    <location>
        <begin position="116"/>
        <end position="135"/>
    </location>
</feature>
<gene>
    <name evidence="3" type="ORF">KVV02_005431</name>
</gene>
<dbReference type="AlphaFoldDB" id="A0A9P8A1R4"/>
<accession>A0A9P8A1R4</accession>
<evidence type="ECO:0000313" key="3">
    <source>
        <dbReference type="EMBL" id="KAG9322743.1"/>
    </source>
</evidence>
<proteinExistence type="predicted"/>
<protein>
    <recommendedName>
        <fullName evidence="2">BHLH domain-containing protein</fullName>
    </recommendedName>
</protein>
<dbReference type="InterPro" id="IPR036638">
    <property type="entry name" value="HLH_DNA-bd_sf"/>
</dbReference>
<reference evidence="3" key="1">
    <citation type="submission" date="2021-07" db="EMBL/GenBank/DDBJ databases">
        <title>Draft genome of Mortierella alpina, strain LL118, isolated from an aspen leaf litter sample.</title>
        <authorList>
            <person name="Yang S."/>
            <person name="Vinatzer B.A."/>
        </authorList>
    </citation>
    <scope>NUCLEOTIDE SEQUENCE</scope>
    <source>
        <strain evidence="3">LL118</strain>
    </source>
</reference>
<feature type="region of interest" description="Disordered" evidence="1">
    <location>
        <begin position="153"/>
        <end position="220"/>
    </location>
</feature>
<feature type="region of interest" description="Disordered" evidence="1">
    <location>
        <begin position="105"/>
        <end position="135"/>
    </location>
</feature>
<dbReference type="Proteomes" id="UP000717515">
    <property type="component" value="Unassembled WGS sequence"/>
</dbReference>
<evidence type="ECO:0000256" key="1">
    <source>
        <dbReference type="SAM" id="MobiDB-lite"/>
    </source>
</evidence>
<dbReference type="Pfam" id="PF00010">
    <property type="entry name" value="HLH"/>
    <property type="match status" value="1"/>
</dbReference>
<dbReference type="SUPFAM" id="SSF47459">
    <property type="entry name" value="HLH, helix-loop-helix DNA-binding domain"/>
    <property type="match status" value="1"/>
</dbReference>
<dbReference type="Gene3D" id="4.10.280.10">
    <property type="entry name" value="Helix-loop-helix DNA-binding domain"/>
    <property type="match status" value="1"/>
</dbReference>
<feature type="domain" description="BHLH" evidence="2">
    <location>
        <begin position="42"/>
        <end position="94"/>
    </location>
</feature>
<dbReference type="InterPro" id="IPR011598">
    <property type="entry name" value="bHLH_dom"/>
</dbReference>
<dbReference type="EMBL" id="JAIFTL010000132">
    <property type="protein sequence ID" value="KAG9322743.1"/>
    <property type="molecule type" value="Genomic_DNA"/>
</dbReference>
<evidence type="ECO:0000313" key="4">
    <source>
        <dbReference type="Proteomes" id="UP000717515"/>
    </source>
</evidence>
<organism evidence="3 4">
    <name type="scientific">Mortierella alpina</name>
    <name type="common">Oleaginous fungus</name>
    <name type="synonym">Mortierella renispora</name>
    <dbReference type="NCBI Taxonomy" id="64518"/>
    <lineage>
        <taxon>Eukaryota</taxon>
        <taxon>Fungi</taxon>
        <taxon>Fungi incertae sedis</taxon>
        <taxon>Mucoromycota</taxon>
        <taxon>Mortierellomycotina</taxon>
        <taxon>Mortierellomycetes</taxon>
        <taxon>Mortierellales</taxon>
        <taxon>Mortierellaceae</taxon>
        <taxon>Mortierella</taxon>
    </lineage>
</organism>
<dbReference type="PROSITE" id="PS50888">
    <property type="entry name" value="BHLH"/>
    <property type="match status" value="1"/>
</dbReference>